<dbReference type="PRINTS" id="PR00397">
    <property type="entry name" value="SIROHAEM"/>
</dbReference>
<accession>A0A2N6L6U8</accession>
<evidence type="ECO:0000256" key="3">
    <source>
        <dbReference type="ARBA" id="ARBA00022617"/>
    </source>
</evidence>
<evidence type="ECO:0000256" key="4">
    <source>
        <dbReference type="ARBA" id="ARBA00022723"/>
    </source>
</evidence>
<comment type="similarity">
    <text evidence="1">Belongs to the nitrite and sulfite reductase 4Fe-4S domain family.</text>
</comment>
<evidence type="ECO:0000256" key="5">
    <source>
        <dbReference type="ARBA" id="ARBA00023002"/>
    </source>
</evidence>
<dbReference type="InterPro" id="IPR045854">
    <property type="entry name" value="NO2/SO3_Rdtase_4Fe4S_sf"/>
</dbReference>
<evidence type="ECO:0000256" key="6">
    <source>
        <dbReference type="ARBA" id="ARBA00023004"/>
    </source>
</evidence>
<dbReference type="Proteomes" id="UP000235081">
    <property type="component" value="Unassembled WGS sequence"/>
</dbReference>
<keyword evidence="6" id="KW-0408">Iron</keyword>
<sequence>MYLSSSSVPCPGLFYSTSARDGTLFRIRIPGGIVTTGQFRIVADLAEKFGAGYVNITNRANLQIREVHTQITSEVLHLLQDIGLASPNPGVDHLRNIMGSPTAGIDSEELIDTRSLIRKLDNYISSHVELAPLSPKFSIAVDGGGALKVCDRPNDIILTAVELSTQIYFHLKLNLGESSTNTGILLQPQECVDVVSAIAKVYLQYSALEKENLTPYRKSRKVRLFEVLHNLSIERFLQEVENHLSYPLQRLPHLPTILPPHPHLTRYLHLGVHPQRQQELFYIGVVLPLGKLETWQMQGLADIAQGYGIGTLRLTPWQNLLLTDIPKQYIHEVQSKIENLNLHWSATNLYSALVACAGSTGCASSATDTKNHALMLAEYLDQRVTLNQPVNIHFTGCPKSCAQHNNSDITLLGVSEDKYQIYVGDSDDESKFGRVLYQAVPFAELPPLIEKILQLYIAKRRTRHESLGEFANRHGIAQLQQIVEGDGEMGDGEVWGDGEVGRWGVNN</sequence>
<protein>
    <submittedName>
        <fullName evidence="10">Precorrin-3B synthase</fullName>
    </submittedName>
</protein>
<dbReference type="AlphaFoldDB" id="A0A2N6L6U8"/>
<dbReference type="PROSITE" id="PS00365">
    <property type="entry name" value="NIR_SIR"/>
    <property type="match status" value="1"/>
</dbReference>
<reference evidence="10 11" key="1">
    <citation type="submission" date="2017-07" db="EMBL/GenBank/DDBJ databases">
        <title>Genomes of Fischerella (Mastigocladus) sp. strains.</title>
        <authorList>
            <person name="Miller S.R."/>
        </authorList>
    </citation>
    <scope>NUCLEOTIDE SEQUENCE [LARGE SCALE GENOMIC DNA]</scope>
    <source>
        <strain evidence="10 11">CCMEE 5318</strain>
    </source>
</reference>
<dbReference type="InterPro" id="IPR005117">
    <property type="entry name" value="NiRdtase/SiRdtase_haem-b_fer"/>
</dbReference>
<evidence type="ECO:0000313" key="10">
    <source>
        <dbReference type="EMBL" id="PMB17708.1"/>
    </source>
</evidence>
<keyword evidence="2" id="KW-0004">4Fe-4S</keyword>
<evidence type="ECO:0000259" key="9">
    <source>
        <dbReference type="Pfam" id="PF03460"/>
    </source>
</evidence>
<evidence type="ECO:0000256" key="2">
    <source>
        <dbReference type="ARBA" id="ARBA00022485"/>
    </source>
</evidence>
<dbReference type="GO" id="GO:0051539">
    <property type="term" value="F:4 iron, 4 sulfur cluster binding"/>
    <property type="evidence" value="ECO:0007669"/>
    <property type="project" value="UniProtKB-KW"/>
</dbReference>
<proteinExistence type="inferred from homology"/>
<dbReference type="EMBL" id="NMQE01000779">
    <property type="protein sequence ID" value="PMB17708.1"/>
    <property type="molecule type" value="Genomic_DNA"/>
</dbReference>
<dbReference type="Pfam" id="PF03460">
    <property type="entry name" value="NIR_SIR_ferr"/>
    <property type="match status" value="2"/>
</dbReference>
<organism evidence="10 11">
    <name type="scientific">Fischerella thermalis CCMEE 5318</name>
    <dbReference type="NCBI Taxonomy" id="2019666"/>
    <lineage>
        <taxon>Bacteria</taxon>
        <taxon>Bacillati</taxon>
        <taxon>Cyanobacteriota</taxon>
        <taxon>Cyanophyceae</taxon>
        <taxon>Nostocales</taxon>
        <taxon>Hapalosiphonaceae</taxon>
        <taxon>Fischerella</taxon>
    </lineage>
</organism>
<dbReference type="PANTHER" id="PTHR32439">
    <property type="entry name" value="FERREDOXIN--NITRITE REDUCTASE, CHLOROPLASTIC"/>
    <property type="match status" value="1"/>
</dbReference>
<dbReference type="Gene3D" id="3.30.413.10">
    <property type="entry name" value="Sulfite Reductase Hemoprotein, domain 1"/>
    <property type="match status" value="2"/>
</dbReference>
<keyword evidence="4" id="KW-0479">Metal-binding</keyword>
<name>A0A2N6L6U8_9CYAN</name>
<dbReference type="InterPro" id="IPR036136">
    <property type="entry name" value="Nit/Sulf_reduc_fer-like_dom_sf"/>
</dbReference>
<dbReference type="GO" id="GO:0046872">
    <property type="term" value="F:metal ion binding"/>
    <property type="evidence" value="ECO:0007669"/>
    <property type="project" value="UniProtKB-KW"/>
</dbReference>
<evidence type="ECO:0000256" key="1">
    <source>
        <dbReference type="ARBA" id="ARBA00010429"/>
    </source>
</evidence>
<dbReference type="InterPro" id="IPR006066">
    <property type="entry name" value="NO2/SO3_Rdtase_FeS/sirohaem_BS"/>
</dbReference>
<dbReference type="Pfam" id="PF01077">
    <property type="entry name" value="NIR_SIR"/>
    <property type="match status" value="2"/>
</dbReference>
<feature type="domain" description="Nitrite/Sulfite reductase ferredoxin-like" evidence="9">
    <location>
        <begin position="21"/>
        <end position="80"/>
    </location>
</feature>
<gene>
    <name evidence="10" type="primary">cobG</name>
    <name evidence="10" type="ORF">CEN46_22870</name>
</gene>
<dbReference type="GO" id="GO:0016491">
    <property type="term" value="F:oxidoreductase activity"/>
    <property type="evidence" value="ECO:0007669"/>
    <property type="project" value="UniProtKB-KW"/>
</dbReference>
<dbReference type="SUPFAM" id="SSF56014">
    <property type="entry name" value="Nitrite and sulphite reductase 4Fe-4S domain-like"/>
    <property type="match status" value="2"/>
</dbReference>
<evidence type="ECO:0000256" key="7">
    <source>
        <dbReference type="ARBA" id="ARBA00023014"/>
    </source>
</evidence>
<dbReference type="InterPro" id="IPR012798">
    <property type="entry name" value="Cbl_synth_CobG-like"/>
</dbReference>
<comment type="caution">
    <text evidence="10">The sequence shown here is derived from an EMBL/GenBank/DDBJ whole genome shotgun (WGS) entry which is preliminary data.</text>
</comment>
<feature type="domain" description="Nitrite/Sulfite reductase ferredoxin-like" evidence="9">
    <location>
        <begin position="273"/>
        <end position="338"/>
    </location>
</feature>
<dbReference type="GO" id="GO:0020037">
    <property type="term" value="F:heme binding"/>
    <property type="evidence" value="ECO:0007669"/>
    <property type="project" value="InterPro"/>
</dbReference>
<keyword evidence="7" id="KW-0411">Iron-sulfur</keyword>
<dbReference type="RefSeq" id="WP_102183297.1">
    <property type="nucleotide sequence ID" value="NZ_NMQE01000779.1"/>
</dbReference>
<keyword evidence="5" id="KW-0560">Oxidoreductase</keyword>
<feature type="domain" description="Nitrite/sulphite reductase 4Fe-4S" evidence="8">
    <location>
        <begin position="92"/>
        <end position="245"/>
    </location>
</feature>
<dbReference type="InterPro" id="IPR051329">
    <property type="entry name" value="NIR_SIR_4Fe-4S"/>
</dbReference>
<keyword evidence="3" id="KW-0349">Heme</keyword>
<dbReference type="Gene3D" id="3.90.480.10">
    <property type="entry name" value="Sulfite Reductase Hemoprotein,Domain 2"/>
    <property type="match status" value="1"/>
</dbReference>
<evidence type="ECO:0000313" key="11">
    <source>
        <dbReference type="Proteomes" id="UP000235081"/>
    </source>
</evidence>
<dbReference type="NCBIfam" id="TIGR02435">
    <property type="entry name" value="CobG"/>
    <property type="match status" value="1"/>
</dbReference>
<dbReference type="SUPFAM" id="SSF55124">
    <property type="entry name" value="Nitrite/Sulfite reductase N-terminal domain-like"/>
    <property type="match status" value="2"/>
</dbReference>
<dbReference type="PANTHER" id="PTHR32439:SF0">
    <property type="entry name" value="FERREDOXIN--NITRITE REDUCTASE, CHLOROPLASTIC"/>
    <property type="match status" value="1"/>
</dbReference>
<dbReference type="InterPro" id="IPR006067">
    <property type="entry name" value="NO2/SO3_Rdtase_4Fe4S_dom"/>
</dbReference>
<evidence type="ECO:0000259" key="8">
    <source>
        <dbReference type="Pfam" id="PF01077"/>
    </source>
</evidence>
<feature type="domain" description="Nitrite/sulphite reductase 4Fe-4S" evidence="8">
    <location>
        <begin position="352"/>
        <end position="484"/>
    </location>
</feature>